<comment type="caution">
    <text evidence="12">The sequence shown here is derived from an EMBL/GenBank/DDBJ whole genome shotgun (WGS) entry which is preliminary data.</text>
</comment>
<keyword evidence="1" id="KW-0963">Cytoplasm</keyword>
<keyword evidence="6 10" id="KW-0694">RNA-binding</keyword>
<dbReference type="Pfam" id="PF17125">
    <property type="entry name" value="Methyltr_RsmF_N"/>
    <property type="match status" value="1"/>
</dbReference>
<feature type="domain" description="SAM-dependent MTase RsmB/NOP-type" evidence="11">
    <location>
        <begin position="26"/>
        <end position="318"/>
    </location>
</feature>
<dbReference type="SUPFAM" id="SSF53335">
    <property type="entry name" value="S-adenosyl-L-methionine-dependent methyltransferases"/>
    <property type="match status" value="1"/>
</dbReference>
<dbReference type="GO" id="GO:0008173">
    <property type="term" value="F:RNA methyltransferase activity"/>
    <property type="evidence" value="ECO:0007669"/>
    <property type="project" value="InterPro"/>
</dbReference>
<dbReference type="PROSITE" id="PS51686">
    <property type="entry name" value="SAM_MT_RSMB_NOP"/>
    <property type="match status" value="1"/>
</dbReference>
<dbReference type="InterPro" id="IPR031341">
    <property type="entry name" value="Methyltr_RsmF_N"/>
</dbReference>
<dbReference type="Pfam" id="PF01189">
    <property type="entry name" value="Methyltr_RsmB-F"/>
    <property type="match status" value="1"/>
</dbReference>
<proteinExistence type="inferred from homology"/>
<keyword evidence="2" id="KW-0698">rRNA processing</keyword>
<dbReference type="InterPro" id="IPR029063">
    <property type="entry name" value="SAM-dependent_MTases_sf"/>
</dbReference>
<evidence type="ECO:0000256" key="8">
    <source>
        <dbReference type="ARBA" id="ARBA00042050"/>
    </source>
</evidence>
<dbReference type="PANTHER" id="PTHR22808:SF3">
    <property type="entry name" value="5-METHYLCYTOSINE RRNA METHYLTRANSFERASE NSUN4"/>
    <property type="match status" value="1"/>
</dbReference>
<feature type="binding site" evidence="10">
    <location>
        <begin position="132"/>
        <end position="138"/>
    </location>
    <ligand>
        <name>S-adenosyl-L-methionine</name>
        <dbReference type="ChEBI" id="CHEBI:59789"/>
    </ligand>
</feature>
<feature type="active site" description="Nucleophile" evidence="10">
    <location>
        <position position="253"/>
    </location>
</feature>
<dbReference type="InterPro" id="IPR001678">
    <property type="entry name" value="MeTrfase_RsmB-F_NOP2_dom"/>
</dbReference>
<evidence type="ECO:0000256" key="2">
    <source>
        <dbReference type="ARBA" id="ARBA00022552"/>
    </source>
</evidence>
<dbReference type="Gene3D" id="3.30.70.1170">
    <property type="entry name" value="Sun protein, domain 3"/>
    <property type="match status" value="1"/>
</dbReference>
<comment type="caution">
    <text evidence="10">Lacks conserved residue(s) required for the propagation of feature annotation.</text>
</comment>
<evidence type="ECO:0000259" key="11">
    <source>
        <dbReference type="PROSITE" id="PS51686"/>
    </source>
</evidence>
<dbReference type="OrthoDB" id="9810297at2"/>
<evidence type="ECO:0000256" key="5">
    <source>
        <dbReference type="ARBA" id="ARBA00022691"/>
    </source>
</evidence>
<keyword evidence="13" id="KW-1185">Reference proteome</keyword>
<dbReference type="EMBL" id="VZAD01000013">
    <property type="protein sequence ID" value="MQP10559.1"/>
    <property type="molecule type" value="Genomic_DNA"/>
</dbReference>
<accession>A0A6A7W7W6</accession>
<dbReference type="RefSeq" id="WP_158462398.1">
    <property type="nucleotide sequence ID" value="NZ_VZAD01000013.1"/>
</dbReference>
<keyword evidence="7" id="KW-0809">Transit peptide</keyword>
<protein>
    <recommendedName>
        <fullName evidence="8">NOL1/NOP2/Sun domain family member 4</fullName>
    </recommendedName>
</protein>
<evidence type="ECO:0000313" key="13">
    <source>
        <dbReference type="Proteomes" id="UP000384372"/>
    </source>
</evidence>
<sequence>MTKILPEEFIQQTQELMGEEMFAQLSDAICHSEPPTSIRLNRFKAPQGTHLADNSNTDAEAEVKTHNESEKTAASIVPWCPDYGRYLTERPNFTFDPLFHAGLYYAQEASSMFVDLVVRQLIHEPVVMLDLCAAPGGKSTAVRNVLPDGSLLFSNEPMRTRAQILAENMQKFGHPDVIVTNNYPKDFQKAGVLFDVILADVPCSGEGMFRKDDGAISEWSIDNVNNCSSLQRSIIEDIWPCLKPGGLLIYSTCTFNKLEDELNAAHIIYMKGAEPVELDIDEAWGITGNLTHHNFPVYRFLPGKTRGEGLFLTVMRKNEDAETLDIKSDRYNKSRKKIKGKSRGNSPYLHIPQDWINHPESYQGARIGDHLYAISESWSNIFDSASPNLKVLHAGIEIGTIKASLIPAQSLALSIDLSRQTFPQVELNYTDTLRYLRKEAVNLPEGTPRGYVLVTYRGIPLGWEKNIGNRANNLYPQEWKIKSSHVPETDKPVITW</sequence>
<name>A0A6A7W7W6_9BACT</name>
<evidence type="ECO:0000256" key="4">
    <source>
        <dbReference type="ARBA" id="ARBA00022679"/>
    </source>
</evidence>
<dbReference type="InterPro" id="IPR027391">
    <property type="entry name" value="Nol1_Nop2_Fmu_2"/>
</dbReference>
<dbReference type="InterPro" id="IPR049560">
    <property type="entry name" value="MeTrfase_RsmB-F_NOP2_cat"/>
</dbReference>
<dbReference type="Gene3D" id="3.40.50.150">
    <property type="entry name" value="Vaccinia Virus protein VP39"/>
    <property type="match status" value="1"/>
</dbReference>
<keyword evidence="3 10" id="KW-0489">Methyltransferase</keyword>
<comment type="similarity">
    <text evidence="10">Belongs to the class I-like SAM-binding methyltransferase superfamily. RsmB/NOP family.</text>
</comment>
<evidence type="ECO:0000256" key="3">
    <source>
        <dbReference type="ARBA" id="ARBA00022603"/>
    </source>
</evidence>
<keyword evidence="5 10" id="KW-0949">S-adenosyl-L-methionine</keyword>
<organism evidence="12 13">
    <name type="scientific">Segatella copri</name>
    <dbReference type="NCBI Taxonomy" id="165179"/>
    <lineage>
        <taxon>Bacteria</taxon>
        <taxon>Pseudomonadati</taxon>
        <taxon>Bacteroidota</taxon>
        <taxon>Bacteroidia</taxon>
        <taxon>Bacteroidales</taxon>
        <taxon>Prevotellaceae</taxon>
        <taxon>Segatella</taxon>
    </lineage>
</organism>
<evidence type="ECO:0000313" key="12">
    <source>
        <dbReference type="EMBL" id="MQP10559.1"/>
    </source>
</evidence>
<dbReference type="InterPro" id="IPR023267">
    <property type="entry name" value="RCMT"/>
</dbReference>
<feature type="binding site" evidence="10">
    <location>
        <position position="156"/>
    </location>
    <ligand>
        <name>S-adenosyl-L-methionine</name>
        <dbReference type="ChEBI" id="CHEBI:59789"/>
    </ligand>
</feature>
<evidence type="ECO:0000256" key="9">
    <source>
        <dbReference type="ARBA" id="ARBA00049302"/>
    </source>
</evidence>
<dbReference type="PANTHER" id="PTHR22808">
    <property type="entry name" value="NCL1 YEAST -RELATED NOL1/NOP2/FMU SUN DOMAIN-CONTAINING"/>
    <property type="match status" value="1"/>
</dbReference>
<keyword evidence="4 10" id="KW-0808">Transferase</keyword>
<evidence type="ECO:0000256" key="10">
    <source>
        <dbReference type="PROSITE-ProRule" id="PRU01023"/>
    </source>
</evidence>
<dbReference type="Proteomes" id="UP000384372">
    <property type="component" value="Unassembled WGS sequence"/>
</dbReference>
<evidence type="ECO:0000256" key="7">
    <source>
        <dbReference type="ARBA" id="ARBA00022946"/>
    </source>
</evidence>
<dbReference type="PRINTS" id="PR02008">
    <property type="entry name" value="RCMTFAMILY"/>
</dbReference>
<gene>
    <name evidence="12" type="ORF">F7D20_00960</name>
</gene>
<evidence type="ECO:0000256" key="1">
    <source>
        <dbReference type="ARBA" id="ARBA00022490"/>
    </source>
</evidence>
<dbReference type="AlphaFoldDB" id="A0A6A7W7W6"/>
<evidence type="ECO:0000256" key="6">
    <source>
        <dbReference type="ARBA" id="ARBA00022884"/>
    </source>
</evidence>
<dbReference type="Pfam" id="PF13636">
    <property type="entry name" value="Methyltranf_PUA"/>
    <property type="match status" value="1"/>
</dbReference>
<dbReference type="GO" id="GO:0031167">
    <property type="term" value="P:rRNA methylation"/>
    <property type="evidence" value="ECO:0007669"/>
    <property type="project" value="TreeGrafter"/>
</dbReference>
<comment type="catalytic activity">
    <reaction evidence="9">
        <text>a cytidine in rRNA + S-adenosyl-L-methionine = a 5-methylcytidine in rRNA + S-adenosyl-L-homocysteine + H(+)</text>
        <dbReference type="Rhea" id="RHEA:61484"/>
        <dbReference type="Rhea" id="RHEA-COMP:15836"/>
        <dbReference type="Rhea" id="RHEA-COMP:15837"/>
        <dbReference type="ChEBI" id="CHEBI:15378"/>
        <dbReference type="ChEBI" id="CHEBI:57856"/>
        <dbReference type="ChEBI" id="CHEBI:59789"/>
        <dbReference type="ChEBI" id="CHEBI:74483"/>
        <dbReference type="ChEBI" id="CHEBI:82748"/>
    </reaction>
</comment>
<feature type="binding site" evidence="10">
    <location>
        <position position="200"/>
    </location>
    <ligand>
        <name>S-adenosyl-L-methionine</name>
        <dbReference type="ChEBI" id="CHEBI:59789"/>
    </ligand>
</feature>
<dbReference type="GO" id="GO:0003723">
    <property type="term" value="F:RNA binding"/>
    <property type="evidence" value="ECO:0007669"/>
    <property type="project" value="UniProtKB-UniRule"/>
</dbReference>
<reference evidence="12 13" key="1">
    <citation type="submission" date="2019-09" db="EMBL/GenBank/DDBJ databases">
        <title>Distinct polysaccharide growth profiles of human intestinal Prevotella copri isolates.</title>
        <authorList>
            <person name="Fehlner-Peach H."/>
            <person name="Magnabosco C."/>
            <person name="Raghavan V."/>
            <person name="Scher J.U."/>
            <person name="Tett A."/>
            <person name="Cox L.M."/>
            <person name="Gottsegen C."/>
            <person name="Watters A."/>
            <person name="Wiltshire- Gordon J.D."/>
            <person name="Segata N."/>
            <person name="Bonneau R."/>
            <person name="Littman D.R."/>
        </authorList>
    </citation>
    <scope>NUCLEOTIDE SEQUENCE [LARGE SCALE GENOMIC DNA]</scope>
    <source>
        <strain evidence="13">iAQ1173</strain>
    </source>
</reference>
<dbReference type="Gene3D" id="2.30.130.60">
    <property type="match status" value="1"/>
</dbReference>